<feature type="compositionally biased region" description="Basic residues" evidence="1">
    <location>
        <begin position="11"/>
        <end position="20"/>
    </location>
</feature>
<dbReference type="Pfam" id="PF00899">
    <property type="entry name" value="ThiF"/>
    <property type="match status" value="1"/>
</dbReference>
<evidence type="ECO:0000313" key="4">
    <source>
        <dbReference type="Proteomes" id="UP001153069"/>
    </source>
</evidence>
<dbReference type="EMBL" id="CAICTM010000083">
    <property type="protein sequence ID" value="CAB9500445.1"/>
    <property type="molecule type" value="Genomic_DNA"/>
</dbReference>
<dbReference type="PANTHER" id="PTHR43267">
    <property type="entry name" value="TRNA THREONYLCARBAMOYLADENOSINE DEHYDRATASE"/>
    <property type="match status" value="1"/>
</dbReference>
<feature type="region of interest" description="Disordered" evidence="1">
    <location>
        <begin position="1"/>
        <end position="20"/>
    </location>
</feature>
<gene>
    <name evidence="3" type="ORF">SEMRO_84_G044680.1</name>
</gene>
<dbReference type="InterPro" id="IPR045886">
    <property type="entry name" value="ThiF/MoeB/HesA"/>
</dbReference>
<organism evidence="3 4">
    <name type="scientific">Seminavis robusta</name>
    <dbReference type="NCBI Taxonomy" id="568900"/>
    <lineage>
        <taxon>Eukaryota</taxon>
        <taxon>Sar</taxon>
        <taxon>Stramenopiles</taxon>
        <taxon>Ochrophyta</taxon>
        <taxon>Bacillariophyta</taxon>
        <taxon>Bacillariophyceae</taxon>
        <taxon>Bacillariophycidae</taxon>
        <taxon>Naviculales</taxon>
        <taxon>Naviculaceae</taxon>
        <taxon>Seminavis</taxon>
    </lineage>
</organism>
<feature type="domain" description="THIF-type NAD/FAD binding fold" evidence="2">
    <location>
        <begin position="136"/>
        <end position="279"/>
    </location>
</feature>
<proteinExistence type="predicted"/>
<dbReference type="InterPro" id="IPR035985">
    <property type="entry name" value="Ubiquitin-activating_enz"/>
</dbReference>
<comment type="caution">
    <text evidence="3">The sequence shown here is derived from an EMBL/GenBank/DDBJ whole genome shotgun (WGS) entry which is preliminary data.</text>
</comment>
<protein>
    <submittedName>
        <fullName evidence="3">Threonylcarbamoyladenosine dehydratase</fullName>
    </submittedName>
</protein>
<reference evidence="3" key="1">
    <citation type="submission" date="2020-06" db="EMBL/GenBank/DDBJ databases">
        <authorList>
            <consortium name="Plant Systems Biology data submission"/>
        </authorList>
    </citation>
    <scope>NUCLEOTIDE SEQUENCE</scope>
    <source>
        <strain evidence="3">D6</strain>
    </source>
</reference>
<dbReference type="InterPro" id="IPR000594">
    <property type="entry name" value="ThiF_NAD_FAD-bd"/>
</dbReference>
<dbReference type="OrthoDB" id="206053at2759"/>
<evidence type="ECO:0000259" key="2">
    <source>
        <dbReference type="Pfam" id="PF00899"/>
    </source>
</evidence>
<evidence type="ECO:0000256" key="1">
    <source>
        <dbReference type="SAM" id="MobiDB-lite"/>
    </source>
</evidence>
<dbReference type="CDD" id="cd00755">
    <property type="entry name" value="YgdL_like"/>
    <property type="match status" value="1"/>
</dbReference>
<evidence type="ECO:0000313" key="3">
    <source>
        <dbReference type="EMBL" id="CAB9500445.1"/>
    </source>
</evidence>
<keyword evidence="4" id="KW-1185">Reference proteome</keyword>
<accession>A0A9N8DES4</accession>
<dbReference type="GO" id="GO:0061503">
    <property type="term" value="F:tRNA threonylcarbamoyladenosine dehydratase"/>
    <property type="evidence" value="ECO:0007669"/>
    <property type="project" value="TreeGrafter"/>
</dbReference>
<sequence>MHPPPTTHHSILTHHHRAQSNGHLRRQHYIVKEINMMSSLLLSLLLLSTATIRSFSPTAVLKWSRNNHVDLGVAAPDELFVPENQEGMNGDMGNIMRDMATEERNLRFAGIGRLYAKGATPSPGSSATAPSYLEVIDRLSQSTVVVVGLGGVGSWAAEALCRSGIGNLVLIDLDDICISNTNRQLHATSTTVGRLKIDEMKRRLIEINPQCNITLIHDFVTADNVYDILENQCGNSTTALLDAMDGTKEKTALLAACVNLSIPIVTIGAAAGRMDPTKIVVDDLIHVENDRLLATCRKNLRKFHGFERGLKLSEKAKVSMKKREWKIPTVFSTEVPPPVCNDDSSSFRRCDGPMGTACFVTGSYGFVAASLVVEMIATGNLLAPKQQHK</sequence>
<dbReference type="SUPFAM" id="SSF69572">
    <property type="entry name" value="Activating enzymes of the ubiquitin-like proteins"/>
    <property type="match status" value="1"/>
</dbReference>
<dbReference type="Gene3D" id="3.40.50.720">
    <property type="entry name" value="NAD(P)-binding Rossmann-like Domain"/>
    <property type="match status" value="1"/>
</dbReference>
<dbReference type="Proteomes" id="UP001153069">
    <property type="component" value="Unassembled WGS sequence"/>
</dbReference>
<dbReference type="AlphaFoldDB" id="A0A9N8DES4"/>
<dbReference type="PANTHER" id="PTHR43267:SF1">
    <property type="entry name" value="TRNA THREONYLCARBAMOYLADENOSINE DEHYDRATASE"/>
    <property type="match status" value="1"/>
</dbReference>
<dbReference type="GO" id="GO:0008641">
    <property type="term" value="F:ubiquitin-like modifier activating enzyme activity"/>
    <property type="evidence" value="ECO:0007669"/>
    <property type="project" value="InterPro"/>
</dbReference>
<name>A0A9N8DES4_9STRA</name>
<dbReference type="GO" id="GO:0061504">
    <property type="term" value="P:cyclic threonylcarbamoyladenosine biosynthetic process"/>
    <property type="evidence" value="ECO:0007669"/>
    <property type="project" value="TreeGrafter"/>
</dbReference>